<feature type="domain" description="Pyridine nucleotide-disulphide oxidoreductase dimerisation" evidence="1">
    <location>
        <begin position="80"/>
        <end position="182"/>
    </location>
</feature>
<dbReference type="Gene3D" id="3.30.390.30">
    <property type="match status" value="1"/>
</dbReference>
<dbReference type="EMBL" id="JANSLM010000008">
    <property type="protein sequence ID" value="MDT8840057.1"/>
    <property type="molecule type" value="Genomic_DNA"/>
</dbReference>
<dbReference type="EMBL" id="CP010024">
    <property type="protein sequence ID" value="AJZ56309.1"/>
    <property type="molecule type" value="Genomic_DNA"/>
</dbReference>
<dbReference type="PANTHER" id="PTHR43014:SF4">
    <property type="entry name" value="PYRIDINE NUCLEOTIDE-DISULFIDE OXIDOREDUCTASE RCLA-RELATED"/>
    <property type="match status" value="1"/>
</dbReference>
<name>A0AAP5UX93_9BURK</name>
<dbReference type="Proteomes" id="UP000032614">
    <property type="component" value="Plasmid pBIL"/>
</dbReference>
<dbReference type="GeneID" id="66513157"/>
<dbReference type="GO" id="GO:0050660">
    <property type="term" value="F:flavin adenine dinucleotide binding"/>
    <property type="evidence" value="ECO:0007669"/>
    <property type="project" value="TreeGrafter"/>
</dbReference>
<geneLocation type="plasmid" evidence="2 4">
    <name>pBIL</name>
</geneLocation>
<dbReference type="SUPFAM" id="SSF51905">
    <property type="entry name" value="FAD/NAD(P)-binding domain"/>
    <property type="match status" value="1"/>
</dbReference>
<protein>
    <submittedName>
        <fullName evidence="2">Pyridine nucleotide-disulfide oxidoreductase, dimerization domain protein</fullName>
    </submittedName>
</protein>
<evidence type="ECO:0000313" key="5">
    <source>
        <dbReference type="Proteomes" id="UP001246473"/>
    </source>
</evidence>
<dbReference type="Gene3D" id="3.50.50.60">
    <property type="entry name" value="FAD/NAD(P)-binding domain"/>
    <property type="match status" value="1"/>
</dbReference>
<dbReference type="InterPro" id="IPR004099">
    <property type="entry name" value="Pyr_nucl-diS_OxRdtase_dimer"/>
</dbReference>
<accession>A0AAP5UX93</accession>
<reference evidence="2 4" key="1">
    <citation type="journal article" date="2015" name="Genome Announc.">
        <title>Complete genome sequences for 59 burkholderia isolates, both pathogenic and near neighbor.</title>
        <authorList>
            <person name="Johnson S.L."/>
            <person name="Bishop-Lilly K.A."/>
            <person name="Ladner J.T."/>
            <person name="Daligault H.E."/>
            <person name="Davenport K.W."/>
            <person name="Jaissle J."/>
            <person name="Frey K.G."/>
            <person name="Koroleva G.I."/>
            <person name="Bruce D.C."/>
            <person name="Coyne S.R."/>
            <person name="Broomall S.M."/>
            <person name="Li P.E."/>
            <person name="Teshima H."/>
            <person name="Gibbons H.S."/>
            <person name="Palacios G.F."/>
            <person name="Rosenzweig C.N."/>
            <person name="Redden C.L."/>
            <person name="Xu Y."/>
            <person name="Minogue T.D."/>
            <person name="Chain P.S."/>
        </authorList>
    </citation>
    <scope>NUCLEOTIDE SEQUENCE [LARGE SCALE GENOMIC DNA]</scope>
    <source>
        <strain evidence="2 4">ATCC BAA-463</strain>
        <plasmid evidence="2 4">pBIL</plasmid>
    </source>
</reference>
<organism evidence="3 5">
    <name type="scientific">Paraburkholderia fungorum</name>
    <dbReference type="NCBI Taxonomy" id="134537"/>
    <lineage>
        <taxon>Bacteria</taxon>
        <taxon>Pseudomonadati</taxon>
        <taxon>Pseudomonadota</taxon>
        <taxon>Betaproteobacteria</taxon>
        <taxon>Burkholderiales</taxon>
        <taxon>Burkholderiaceae</taxon>
        <taxon>Paraburkholderia</taxon>
    </lineage>
</organism>
<dbReference type="InterPro" id="IPR036188">
    <property type="entry name" value="FAD/NAD-bd_sf"/>
</dbReference>
<evidence type="ECO:0000313" key="2">
    <source>
        <dbReference type="EMBL" id="AJZ56309.1"/>
    </source>
</evidence>
<reference evidence="3" key="2">
    <citation type="submission" date="2022-08" db="EMBL/GenBank/DDBJ databases">
        <authorList>
            <person name="Kim S.-J."/>
        </authorList>
    </citation>
    <scope>NUCLEOTIDE SEQUENCE</scope>
    <source>
        <strain evidence="3">KJ</strain>
    </source>
</reference>
<dbReference type="InterPro" id="IPR016156">
    <property type="entry name" value="FAD/NAD-linked_Rdtase_dimer_sf"/>
</dbReference>
<evidence type="ECO:0000313" key="4">
    <source>
        <dbReference type="Proteomes" id="UP000032614"/>
    </source>
</evidence>
<dbReference type="SUPFAM" id="SSF55424">
    <property type="entry name" value="FAD/NAD-linked reductases, dimerisation (C-terminal) domain"/>
    <property type="match status" value="1"/>
</dbReference>
<dbReference type="PRINTS" id="PR00411">
    <property type="entry name" value="PNDRDTASEI"/>
</dbReference>
<keyword evidence="2" id="KW-0614">Plasmid</keyword>
<proteinExistence type="predicted"/>
<dbReference type="Pfam" id="PF02852">
    <property type="entry name" value="Pyr_redox_dim"/>
    <property type="match status" value="1"/>
</dbReference>
<evidence type="ECO:0000259" key="1">
    <source>
        <dbReference type="Pfam" id="PF02852"/>
    </source>
</evidence>
<gene>
    <name evidence="2" type="ORF">OI25_7887</name>
    <name evidence="3" type="ORF">ParKJ_21770</name>
</gene>
<dbReference type="RefSeq" id="WP_028197000.1">
    <property type="nucleotide sequence ID" value="NZ_CADFGE010000013.1"/>
</dbReference>
<dbReference type="KEGG" id="bfn:OI25_7887"/>
<sequence>MLRPLHDGTGNSWHKRLRRWNGYSGRDNDAYRRLCIYLAGDVSGTRELQHEAADEGSIAGWNAARHAAPTAWRRRVPLSIAFTDPDIASIGCRFDRLPAHALIGEARGSGNGRSKIAGHEDNLVRLYADPASGRLLGAAVLSVGGEHLAHLLAWAIQRGETVAGLLEMPFYHPTEEELIQSALNDLLSKMEKSDPLARGLNRY</sequence>
<evidence type="ECO:0000313" key="3">
    <source>
        <dbReference type="EMBL" id="MDT8840057.1"/>
    </source>
</evidence>
<dbReference type="Proteomes" id="UP001246473">
    <property type="component" value="Unassembled WGS sequence"/>
</dbReference>
<dbReference type="GO" id="GO:0003955">
    <property type="term" value="F:NAD(P)H dehydrogenase (quinone) activity"/>
    <property type="evidence" value="ECO:0007669"/>
    <property type="project" value="TreeGrafter"/>
</dbReference>
<dbReference type="AlphaFoldDB" id="A0AAP5UX93"/>
<dbReference type="PANTHER" id="PTHR43014">
    <property type="entry name" value="MERCURIC REDUCTASE"/>
    <property type="match status" value="1"/>
</dbReference>